<dbReference type="InterPro" id="IPR001173">
    <property type="entry name" value="Glyco_trans_2-like"/>
</dbReference>
<keyword evidence="3" id="KW-0328">Glycosyltransferase</keyword>
<dbReference type="Proteomes" id="UP000239504">
    <property type="component" value="Unassembled WGS sequence"/>
</dbReference>
<evidence type="ECO:0000313" key="8">
    <source>
        <dbReference type="EMBL" id="PQA88394.1"/>
    </source>
</evidence>
<keyword evidence="4 8" id="KW-0808">Transferase</keyword>
<organism evidence="8 9">
    <name type="scientific">Hyphococcus luteus</name>
    <dbReference type="NCBI Taxonomy" id="2058213"/>
    <lineage>
        <taxon>Bacteria</taxon>
        <taxon>Pseudomonadati</taxon>
        <taxon>Pseudomonadota</taxon>
        <taxon>Alphaproteobacteria</taxon>
        <taxon>Parvularculales</taxon>
        <taxon>Parvularculaceae</taxon>
        <taxon>Hyphococcus</taxon>
    </lineage>
</organism>
<gene>
    <name evidence="8" type="ORF">CW354_08850</name>
</gene>
<evidence type="ECO:0000256" key="4">
    <source>
        <dbReference type="ARBA" id="ARBA00022679"/>
    </source>
</evidence>
<evidence type="ECO:0000313" key="9">
    <source>
        <dbReference type="Proteomes" id="UP000239504"/>
    </source>
</evidence>
<dbReference type="Gene3D" id="3.90.550.10">
    <property type="entry name" value="Spore Coat Polysaccharide Biosynthesis Protein SpsA, Chain A"/>
    <property type="match status" value="1"/>
</dbReference>
<keyword evidence="9" id="KW-1185">Reference proteome</keyword>
<accession>A0A2S7K796</accession>
<dbReference type="InterPro" id="IPR029044">
    <property type="entry name" value="Nucleotide-diphossugar_trans"/>
</dbReference>
<dbReference type="AlphaFoldDB" id="A0A2S7K796"/>
<comment type="caution">
    <text evidence="8">The sequence shown here is derived from an EMBL/GenBank/DDBJ whole genome shotgun (WGS) entry which is preliminary data.</text>
</comment>
<reference evidence="8 9" key="1">
    <citation type="submission" date="2017-12" db="EMBL/GenBank/DDBJ databases">
        <authorList>
            <person name="Hurst M.R.H."/>
        </authorList>
    </citation>
    <scope>NUCLEOTIDE SEQUENCE [LARGE SCALE GENOMIC DNA]</scope>
    <source>
        <strain evidence="8 9">SY-3-19</strain>
    </source>
</reference>
<dbReference type="PANTHER" id="PTHR43646:SF2">
    <property type="entry name" value="GLYCOSYLTRANSFERASE 2-LIKE DOMAIN-CONTAINING PROTEIN"/>
    <property type="match status" value="1"/>
</dbReference>
<dbReference type="PANTHER" id="PTHR43646">
    <property type="entry name" value="GLYCOSYLTRANSFERASE"/>
    <property type="match status" value="1"/>
</dbReference>
<keyword evidence="2" id="KW-1003">Cell membrane</keyword>
<dbReference type="OrthoDB" id="8416156at2"/>
<dbReference type="GO" id="GO:0016757">
    <property type="term" value="F:glycosyltransferase activity"/>
    <property type="evidence" value="ECO:0007669"/>
    <property type="project" value="UniProtKB-KW"/>
</dbReference>
<sequence>MSDDQDHNNGAASSGSNIGVVIIGRNEGERLVACLNSVGSAHTVVYVDSGSTDGSVEAARAAGADVVALDMSLPFTAARARNAGYSRLKDIAAPAYVQFIDGDCELAPGWIDKAAAFLDAHSDYAVACGRCREKCPEASIFNRQCDREWATPIGDTLACGGIAMMRASAFSAVGGFDRALIAGEEPELCLRLREKDWRIMRLDEEMARHDAAIKKLSQWWRRAVRAGHAFAEVSHMHKTSPKRIWAAETRRAVLWSAVAPAALLAALLVHPAALLLLLLYPLQIARLAFSRGGAPFDWADAALLTFGKFAEAWGVLKYHANRITGAKTALIEHKT</sequence>
<comment type="subcellular location">
    <subcellularLocation>
        <location evidence="1">Cell membrane</location>
    </subcellularLocation>
</comment>
<dbReference type="Pfam" id="PF00535">
    <property type="entry name" value="Glycos_transf_2"/>
    <property type="match status" value="1"/>
</dbReference>
<proteinExistence type="predicted"/>
<dbReference type="RefSeq" id="WP_104829638.1">
    <property type="nucleotide sequence ID" value="NZ_PJCH01000005.1"/>
</dbReference>
<evidence type="ECO:0000256" key="3">
    <source>
        <dbReference type="ARBA" id="ARBA00022676"/>
    </source>
</evidence>
<protein>
    <submittedName>
        <fullName evidence="8">Glycosyl transferase</fullName>
    </submittedName>
</protein>
<evidence type="ECO:0000259" key="7">
    <source>
        <dbReference type="Pfam" id="PF00535"/>
    </source>
</evidence>
<keyword evidence="5 6" id="KW-0472">Membrane</keyword>
<keyword evidence="6" id="KW-0812">Transmembrane</keyword>
<feature type="domain" description="Glycosyltransferase 2-like" evidence="7">
    <location>
        <begin position="20"/>
        <end position="144"/>
    </location>
</feature>
<evidence type="ECO:0000256" key="6">
    <source>
        <dbReference type="SAM" id="Phobius"/>
    </source>
</evidence>
<feature type="transmembrane region" description="Helical" evidence="6">
    <location>
        <begin position="252"/>
        <end position="280"/>
    </location>
</feature>
<evidence type="ECO:0000256" key="5">
    <source>
        <dbReference type="ARBA" id="ARBA00023136"/>
    </source>
</evidence>
<dbReference type="EMBL" id="PJCH01000005">
    <property type="protein sequence ID" value="PQA88394.1"/>
    <property type="molecule type" value="Genomic_DNA"/>
</dbReference>
<name>A0A2S7K796_9PROT</name>
<evidence type="ECO:0000256" key="2">
    <source>
        <dbReference type="ARBA" id="ARBA00022475"/>
    </source>
</evidence>
<keyword evidence="6" id="KW-1133">Transmembrane helix</keyword>
<evidence type="ECO:0000256" key="1">
    <source>
        <dbReference type="ARBA" id="ARBA00004236"/>
    </source>
</evidence>
<dbReference type="GO" id="GO:0005886">
    <property type="term" value="C:plasma membrane"/>
    <property type="evidence" value="ECO:0007669"/>
    <property type="project" value="UniProtKB-SubCell"/>
</dbReference>
<dbReference type="SUPFAM" id="SSF53448">
    <property type="entry name" value="Nucleotide-diphospho-sugar transferases"/>
    <property type="match status" value="1"/>
</dbReference>